<feature type="binding site" evidence="10">
    <location>
        <position position="160"/>
    </location>
    <ligand>
        <name>substrate</name>
    </ligand>
</feature>
<comment type="subcellular location">
    <subcellularLocation>
        <location evidence="10">Cell inner membrane</location>
        <topology evidence="10">Peripheral membrane protein</topology>
        <orientation evidence="10">Cytoplasmic side</orientation>
    </subcellularLocation>
</comment>
<dbReference type="EC" id="3.6.1.54" evidence="10"/>
<dbReference type="InterPro" id="IPR043461">
    <property type="entry name" value="LpxH-like"/>
</dbReference>
<comment type="similarity">
    <text evidence="10">Belongs to the LpxH family.</text>
</comment>
<keyword evidence="8 10" id="KW-0472">Membrane</keyword>
<dbReference type="SUPFAM" id="SSF56300">
    <property type="entry name" value="Metallo-dependent phosphatases"/>
    <property type="match status" value="1"/>
</dbReference>
<feature type="binding site" evidence="10">
    <location>
        <position position="195"/>
    </location>
    <ligand>
        <name>Mn(2+)</name>
        <dbReference type="ChEBI" id="CHEBI:29035"/>
        <label>2</label>
    </ligand>
</feature>
<name>A0AAT9G3S5_9ENTR</name>
<keyword evidence="1 10" id="KW-1003">Cell membrane</keyword>
<feature type="binding site" evidence="10">
    <location>
        <position position="10"/>
    </location>
    <ligand>
        <name>Mn(2+)</name>
        <dbReference type="ChEBI" id="CHEBI:29035"/>
        <label>1</label>
    </ligand>
</feature>
<dbReference type="InterPro" id="IPR029052">
    <property type="entry name" value="Metallo-depent_PP-like"/>
</dbReference>
<keyword evidence="4 10" id="KW-0441">Lipid A biosynthesis</keyword>
<feature type="binding site" evidence="10">
    <location>
        <position position="41"/>
    </location>
    <ligand>
        <name>Mn(2+)</name>
        <dbReference type="ChEBI" id="CHEBI:29035"/>
        <label>1</label>
    </ligand>
</feature>
<dbReference type="Gene3D" id="3.60.21.10">
    <property type="match status" value="1"/>
</dbReference>
<feature type="binding site" evidence="10">
    <location>
        <position position="197"/>
    </location>
    <ligand>
        <name>Mn(2+)</name>
        <dbReference type="ChEBI" id="CHEBI:29035"/>
        <label>1</label>
    </ligand>
</feature>
<evidence type="ECO:0000256" key="1">
    <source>
        <dbReference type="ARBA" id="ARBA00022475"/>
    </source>
</evidence>
<feature type="binding site" evidence="10">
    <location>
        <position position="195"/>
    </location>
    <ligand>
        <name>substrate</name>
    </ligand>
</feature>
<evidence type="ECO:0000256" key="7">
    <source>
        <dbReference type="ARBA" id="ARBA00023098"/>
    </source>
</evidence>
<comment type="function">
    <text evidence="10">Hydrolyzes the pyrophosphate bond of UDP-2,3-diacylglucosamine to yield 2,3-diacylglucosamine 1-phosphate (lipid X) and UMP by catalyzing the attack of water at the alpha-P atom. Involved in the biosynthesis of lipid A, a phosphorylated glycolipid that anchors the lipopolysaccharide to the outer membrane of the cell.</text>
</comment>
<keyword evidence="5 10" id="KW-0479">Metal-binding</keyword>
<protein>
    <recommendedName>
        <fullName evidence="10">UDP-2,3-diacylglucosamine hydrolase</fullName>
        <ecNumber evidence="10">3.6.1.54</ecNumber>
    </recommendedName>
    <alternativeName>
        <fullName evidence="10">UDP-2,3-diacylglucosamine diphosphatase</fullName>
    </alternativeName>
</protein>
<feature type="domain" description="Calcineurin-like phosphoesterase" evidence="11">
    <location>
        <begin position="1"/>
        <end position="199"/>
    </location>
</feature>
<evidence type="ECO:0000256" key="5">
    <source>
        <dbReference type="ARBA" id="ARBA00022723"/>
    </source>
</evidence>
<dbReference type="CDD" id="cd07398">
    <property type="entry name" value="MPP_YbbF-LpxH"/>
    <property type="match status" value="1"/>
</dbReference>
<evidence type="ECO:0000256" key="9">
    <source>
        <dbReference type="ARBA" id="ARBA00023211"/>
    </source>
</evidence>
<evidence type="ECO:0000256" key="3">
    <source>
        <dbReference type="ARBA" id="ARBA00022519"/>
    </source>
</evidence>
<sequence length="240" mass="28870">MTAVFISDLHLRIDNPLTIKGFIRFLDTVVSKAKVLYILGDFFDYYIGDDDCNLLYEIIVNALIKLHNKKILCYFIHGNRDFLLNKQFAKASNILLLPYKKVIYLYNKNIFITHGDIFCMNDISYQYYRKFIHNCYIQKIFLSLPLFMRHYIAKKMRFYSKHVSYKTNSNRFDINQNDLNYIYKTYNVNYIIHGHTHCPSVYKININGEKVYRYVLGAWEKHGYYVKVSKDFIKLCKFYF</sequence>
<dbReference type="PANTHER" id="PTHR34990">
    <property type="entry name" value="UDP-2,3-DIACYLGLUCOSAMINE HYDROLASE-RELATED"/>
    <property type="match status" value="1"/>
</dbReference>
<keyword evidence="6 10" id="KW-0378">Hydrolase</keyword>
<feature type="binding site" evidence="10">
    <location>
        <position position="41"/>
    </location>
    <ligand>
        <name>Mn(2+)</name>
        <dbReference type="ChEBI" id="CHEBI:29035"/>
        <label>2</label>
    </ligand>
</feature>
<dbReference type="PANTHER" id="PTHR34990:SF1">
    <property type="entry name" value="UDP-2,3-DIACYLGLUCOSAMINE HYDROLASE"/>
    <property type="match status" value="1"/>
</dbReference>
<dbReference type="NCBIfam" id="NF003743">
    <property type="entry name" value="PRK05340.1"/>
    <property type="match status" value="1"/>
</dbReference>
<dbReference type="Pfam" id="PF00149">
    <property type="entry name" value="Metallophos"/>
    <property type="match status" value="1"/>
</dbReference>
<dbReference type="GO" id="GO:0019897">
    <property type="term" value="C:extrinsic component of plasma membrane"/>
    <property type="evidence" value="ECO:0007669"/>
    <property type="project" value="UniProtKB-UniRule"/>
</dbReference>
<feature type="binding site" evidence="10">
    <location>
        <position position="79"/>
    </location>
    <ligand>
        <name>Mn(2+)</name>
        <dbReference type="ChEBI" id="CHEBI:29035"/>
        <label>2</label>
    </ligand>
</feature>
<dbReference type="GO" id="GO:0030145">
    <property type="term" value="F:manganese ion binding"/>
    <property type="evidence" value="ECO:0007669"/>
    <property type="project" value="UniProtKB-UniRule"/>
</dbReference>
<reference evidence="12" key="1">
    <citation type="journal article" date="2023" name="Front. Microbiol.">
        <title>Genome analysis of Candidatus Aschnera chinzeii, the bacterial endosymbiont of the blood-sucking bat fly Penicillidia jenynsii (Insecta: Diptera: Nycteribiidae).</title>
        <authorList>
            <person name="Koga R."/>
            <person name="Moriyama M."/>
            <person name="Nozaki T."/>
            <person name="Fukatsu T."/>
        </authorList>
    </citation>
    <scope>NUCLEOTIDE SEQUENCE</scope>
    <source>
        <strain evidence="12">Kw-01</strain>
    </source>
</reference>
<evidence type="ECO:0000256" key="6">
    <source>
        <dbReference type="ARBA" id="ARBA00022801"/>
    </source>
</evidence>
<accession>A0AAT9G3S5</accession>
<comment type="caution">
    <text evidence="10">Lacks conserved residue(s) required for the propagation of feature annotation.</text>
</comment>
<comment type="catalytic activity">
    <reaction evidence="10">
        <text>UDP-2-N,3-O-bis[(3R)-3-hydroxytetradecanoyl]-alpha-D-glucosamine + H2O = 2-N,3-O-bis[(3R)-3-hydroxytetradecanoyl]-alpha-D-glucosaminyl 1-phosphate + UMP + 2 H(+)</text>
        <dbReference type="Rhea" id="RHEA:25213"/>
        <dbReference type="ChEBI" id="CHEBI:15377"/>
        <dbReference type="ChEBI" id="CHEBI:15378"/>
        <dbReference type="ChEBI" id="CHEBI:57865"/>
        <dbReference type="ChEBI" id="CHEBI:57957"/>
        <dbReference type="ChEBI" id="CHEBI:78847"/>
        <dbReference type="EC" id="3.6.1.54"/>
    </reaction>
</comment>
<feature type="binding site" evidence="10">
    <location>
        <position position="122"/>
    </location>
    <ligand>
        <name>substrate</name>
    </ligand>
</feature>
<organism evidence="12">
    <name type="scientific">Candidatus Aschnera chinzeii</name>
    <dbReference type="NCBI Taxonomy" id="1485666"/>
    <lineage>
        <taxon>Bacteria</taxon>
        <taxon>Pseudomonadati</taxon>
        <taxon>Pseudomonadota</taxon>
        <taxon>Gammaproteobacteria</taxon>
        <taxon>Enterobacterales</taxon>
        <taxon>Enterobacteriaceae</taxon>
        <taxon>Candidatus Aschnera</taxon>
    </lineage>
</organism>
<dbReference type="GO" id="GO:0005737">
    <property type="term" value="C:cytoplasm"/>
    <property type="evidence" value="ECO:0007669"/>
    <property type="project" value="InterPro"/>
</dbReference>
<keyword evidence="9 10" id="KW-0464">Manganese</keyword>
<dbReference type="EMBL" id="AP028961">
    <property type="protein sequence ID" value="BET44361.1"/>
    <property type="molecule type" value="Genomic_DNA"/>
</dbReference>
<keyword evidence="2 10" id="KW-0444">Lipid biosynthesis</keyword>
<evidence type="ECO:0000259" key="11">
    <source>
        <dbReference type="Pfam" id="PF00149"/>
    </source>
</evidence>
<keyword evidence="7 10" id="KW-0443">Lipid metabolism</keyword>
<feature type="binding site" evidence="10">
    <location>
        <position position="166"/>
    </location>
    <ligand>
        <name>substrate</name>
    </ligand>
</feature>
<dbReference type="AlphaFoldDB" id="A0AAT9G3S5"/>
<feature type="binding site" evidence="10">
    <location>
        <begin position="79"/>
        <end position="80"/>
    </location>
    <ligand>
        <name>substrate</name>
    </ligand>
</feature>
<dbReference type="InterPro" id="IPR010138">
    <property type="entry name" value="UDP-diacylglucosamine_Hdrlase"/>
</dbReference>
<keyword evidence="3 10" id="KW-0997">Cell inner membrane</keyword>
<evidence type="ECO:0000256" key="4">
    <source>
        <dbReference type="ARBA" id="ARBA00022556"/>
    </source>
</evidence>
<dbReference type="GO" id="GO:0009245">
    <property type="term" value="P:lipid A biosynthetic process"/>
    <property type="evidence" value="ECO:0007669"/>
    <property type="project" value="UniProtKB-UniRule"/>
</dbReference>
<dbReference type="NCBIfam" id="TIGR01854">
    <property type="entry name" value="lipid_A_lpxH"/>
    <property type="match status" value="1"/>
</dbReference>
<comment type="cofactor">
    <cofactor evidence="10">
        <name>Mn(2+)</name>
        <dbReference type="ChEBI" id="CHEBI:29035"/>
    </cofactor>
    <text evidence="10">Binds 2 Mn(2+) ions per subunit in a binuclear metal center.</text>
</comment>
<evidence type="ECO:0000256" key="2">
    <source>
        <dbReference type="ARBA" id="ARBA00022516"/>
    </source>
</evidence>
<evidence type="ECO:0000256" key="8">
    <source>
        <dbReference type="ARBA" id="ARBA00023136"/>
    </source>
</evidence>
<feature type="binding site" evidence="10">
    <location>
        <position position="114"/>
    </location>
    <ligand>
        <name>Mn(2+)</name>
        <dbReference type="ChEBI" id="CHEBI:29035"/>
        <label>2</label>
    </ligand>
</feature>
<dbReference type="GO" id="GO:0008758">
    <property type="term" value="F:UDP-2,3-diacylglucosamine hydrolase activity"/>
    <property type="evidence" value="ECO:0007669"/>
    <property type="project" value="UniProtKB-UniRule"/>
</dbReference>
<dbReference type="HAMAP" id="MF_00575">
    <property type="entry name" value="LpxH"/>
    <property type="match status" value="1"/>
</dbReference>
<feature type="binding site" evidence="10">
    <location>
        <position position="8"/>
    </location>
    <ligand>
        <name>Mn(2+)</name>
        <dbReference type="ChEBI" id="CHEBI:29035"/>
        <label>1</label>
    </ligand>
</feature>
<comment type="pathway">
    <text evidence="10">Glycolipid biosynthesis; lipid IV(A) biosynthesis; lipid IV(A) from (3R)-3-hydroxytetradecanoyl-[acyl-carrier-protein] and UDP-N-acetyl-alpha-D-glucosamine: step 4/6.</text>
</comment>
<reference evidence="12" key="2">
    <citation type="submission" date="2023-10" db="EMBL/GenBank/DDBJ databases">
        <authorList>
            <person name="Koga R."/>
            <person name="Fukatsu T."/>
        </authorList>
    </citation>
    <scope>NUCLEOTIDE SEQUENCE</scope>
    <source>
        <strain evidence="12">Kw-01</strain>
    </source>
</reference>
<proteinExistence type="inferred from homology"/>
<gene>
    <name evidence="10 12" type="primary">lpxH</name>
    <name evidence="12" type="ORF">ACHINZ_0310</name>
</gene>
<evidence type="ECO:0000313" key="12">
    <source>
        <dbReference type="EMBL" id="BET44361.1"/>
    </source>
</evidence>
<dbReference type="InterPro" id="IPR004843">
    <property type="entry name" value="Calcineurin-like_PHP"/>
</dbReference>
<evidence type="ECO:0000256" key="10">
    <source>
        <dbReference type="HAMAP-Rule" id="MF_00575"/>
    </source>
</evidence>